<dbReference type="AlphaFoldDB" id="A0A4U9RU19"/>
<sequence>MIKSKNSLEELLKEMKSFTYYKDKDEIDVQLKEKDGVAIRCNTPGYIEINILQYDKAISFLYRDRKYINQCVSF</sequence>
<accession>A0A4U9RU19</accession>
<keyword evidence="2" id="KW-1185">Reference proteome</keyword>
<name>A0A4U9RU19_HATHI</name>
<evidence type="ECO:0000313" key="1">
    <source>
        <dbReference type="EMBL" id="VTQ95251.1"/>
    </source>
</evidence>
<gene>
    <name evidence="1" type="ORF">NCTC503_02471</name>
</gene>
<organism evidence="1 2">
    <name type="scientific">Hathewaya histolytica</name>
    <name type="common">Clostridium histolyticum</name>
    <dbReference type="NCBI Taxonomy" id="1498"/>
    <lineage>
        <taxon>Bacteria</taxon>
        <taxon>Bacillati</taxon>
        <taxon>Bacillota</taxon>
        <taxon>Clostridia</taxon>
        <taxon>Eubacteriales</taxon>
        <taxon>Clostridiaceae</taxon>
        <taxon>Hathewaya</taxon>
    </lineage>
</organism>
<dbReference type="OrthoDB" id="1911403at2"/>
<dbReference type="KEGG" id="hhw:NCTC503_02471"/>
<dbReference type="EMBL" id="LR590481">
    <property type="protein sequence ID" value="VTQ95251.1"/>
    <property type="molecule type" value="Genomic_DNA"/>
</dbReference>
<reference evidence="1 2" key="1">
    <citation type="submission" date="2019-05" db="EMBL/GenBank/DDBJ databases">
        <authorList>
            <consortium name="Pathogen Informatics"/>
        </authorList>
    </citation>
    <scope>NUCLEOTIDE SEQUENCE [LARGE SCALE GENOMIC DNA]</scope>
    <source>
        <strain evidence="1 2">NCTC503</strain>
    </source>
</reference>
<protein>
    <submittedName>
        <fullName evidence="1">Uncharacterized protein</fullName>
    </submittedName>
</protein>
<evidence type="ECO:0000313" key="2">
    <source>
        <dbReference type="Proteomes" id="UP000308489"/>
    </source>
</evidence>
<dbReference type="Proteomes" id="UP000308489">
    <property type="component" value="Chromosome 1"/>
</dbReference>
<dbReference type="RefSeq" id="WP_138210995.1">
    <property type="nucleotide sequence ID" value="NZ_CBCRUQ010000002.1"/>
</dbReference>
<proteinExistence type="predicted"/>